<keyword evidence="2" id="KW-0812">Transmembrane</keyword>
<proteinExistence type="predicted"/>
<accession>A0ABD1K054</accession>
<evidence type="ECO:0000313" key="4">
    <source>
        <dbReference type="Proteomes" id="UP001591681"/>
    </source>
</evidence>
<evidence type="ECO:0000256" key="2">
    <source>
        <dbReference type="SAM" id="Phobius"/>
    </source>
</evidence>
<keyword evidence="2" id="KW-1133">Transmembrane helix</keyword>
<keyword evidence="2" id="KW-0472">Membrane</keyword>
<sequence>MWTESRNQSDFVLHDKNTSQGVLESPPWMSSAAEQSTGTTVFPWHSHTKKPLEPGSGIVPGMTAAAVFIGFVLAIYALLWKCMVSPPRWKKKRRKRLLVRDPRPLSC</sequence>
<comment type="caution">
    <text evidence="3">The sequence shown here is derived from an EMBL/GenBank/DDBJ whole genome shotgun (WGS) entry which is preliminary data.</text>
</comment>
<reference evidence="3 4" key="1">
    <citation type="submission" date="2024-09" db="EMBL/GenBank/DDBJ databases">
        <title>A chromosome-level genome assembly of Gray's grenadier anchovy, Coilia grayii.</title>
        <authorList>
            <person name="Fu Z."/>
        </authorList>
    </citation>
    <scope>NUCLEOTIDE SEQUENCE [LARGE SCALE GENOMIC DNA]</scope>
    <source>
        <strain evidence="3">G4</strain>
        <tissue evidence="3">Muscle</tissue>
    </source>
</reference>
<dbReference type="AlphaFoldDB" id="A0ABD1K054"/>
<evidence type="ECO:0000256" key="1">
    <source>
        <dbReference type="SAM" id="MobiDB-lite"/>
    </source>
</evidence>
<organism evidence="3 4">
    <name type="scientific">Coilia grayii</name>
    <name type="common">Gray's grenadier anchovy</name>
    <dbReference type="NCBI Taxonomy" id="363190"/>
    <lineage>
        <taxon>Eukaryota</taxon>
        <taxon>Metazoa</taxon>
        <taxon>Chordata</taxon>
        <taxon>Craniata</taxon>
        <taxon>Vertebrata</taxon>
        <taxon>Euteleostomi</taxon>
        <taxon>Actinopterygii</taxon>
        <taxon>Neopterygii</taxon>
        <taxon>Teleostei</taxon>
        <taxon>Clupei</taxon>
        <taxon>Clupeiformes</taxon>
        <taxon>Clupeoidei</taxon>
        <taxon>Engraulidae</taxon>
        <taxon>Coilinae</taxon>
        <taxon>Coilia</taxon>
    </lineage>
</organism>
<keyword evidence="4" id="KW-1185">Reference proteome</keyword>
<dbReference type="EMBL" id="JBHFQA010000010">
    <property type="protein sequence ID" value="KAL2092503.1"/>
    <property type="molecule type" value="Genomic_DNA"/>
</dbReference>
<feature type="region of interest" description="Disordered" evidence="1">
    <location>
        <begin position="1"/>
        <end position="30"/>
    </location>
</feature>
<protein>
    <submittedName>
        <fullName evidence="3">Uncharacterized protein</fullName>
    </submittedName>
</protein>
<feature type="transmembrane region" description="Helical" evidence="2">
    <location>
        <begin position="58"/>
        <end position="84"/>
    </location>
</feature>
<name>A0ABD1K054_9TELE</name>
<evidence type="ECO:0000313" key="3">
    <source>
        <dbReference type="EMBL" id="KAL2092503.1"/>
    </source>
</evidence>
<dbReference type="Proteomes" id="UP001591681">
    <property type="component" value="Unassembled WGS sequence"/>
</dbReference>
<feature type="compositionally biased region" description="Polar residues" evidence="1">
    <location>
        <begin position="1"/>
        <end position="10"/>
    </location>
</feature>
<gene>
    <name evidence="3" type="ORF">ACEWY4_012301</name>
</gene>